<feature type="region of interest" description="Disordered" evidence="1">
    <location>
        <begin position="53"/>
        <end position="76"/>
    </location>
</feature>
<evidence type="ECO:0000313" key="4">
    <source>
        <dbReference type="Proteomes" id="UP001189429"/>
    </source>
</evidence>
<comment type="caution">
    <text evidence="3">The sequence shown here is derived from an EMBL/GenBank/DDBJ whole genome shotgun (WGS) entry which is preliminary data.</text>
</comment>
<evidence type="ECO:0000313" key="3">
    <source>
        <dbReference type="EMBL" id="CAK0791795.1"/>
    </source>
</evidence>
<feature type="non-terminal residue" evidence="3">
    <location>
        <position position="174"/>
    </location>
</feature>
<feature type="chain" id="PRO_5046494954" evidence="2">
    <location>
        <begin position="19"/>
        <end position="174"/>
    </location>
</feature>
<feature type="signal peptide" evidence="2">
    <location>
        <begin position="1"/>
        <end position="18"/>
    </location>
</feature>
<evidence type="ECO:0000256" key="2">
    <source>
        <dbReference type="SAM" id="SignalP"/>
    </source>
</evidence>
<protein>
    <submittedName>
        <fullName evidence="3">Uncharacterized protein</fullName>
    </submittedName>
</protein>
<keyword evidence="2" id="KW-0732">Signal</keyword>
<evidence type="ECO:0000256" key="1">
    <source>
        <dbReference type="SAM" id="MobiDB-lite"/>
    </source>
</evidence>
<feature type="compositionally biased region" description="Gly residues" evidence="1">
    <location>
        <begin position="57"/>
        <end position="72"/>
    </location>
</feature>
<keyword evidence="4" id="KW-1185">Reference proteome</keyword>
<feature type="compositionally biased region" description="Low complexity" evidence="1">
    <location>
        <begin position="152"/>
        <end position="165"/>
    </location>
</feature>
<gene>
    <name evidence="3" type="ORF">PCOR1329_LOCUS2594</name>
</gene>
<dbReference type="Proteomes" id="UP001189429">
    <property type="component" value="Unassembled WGS sequence"/>
</dbReference>
<feature type="region of interest" description="Disordered" evidence="1">
    <location>
        <begin position="152"/>
        <end position="174"/>
    </location>
</feature>
<organism evidence="3 4">
    <name type="scientific">Prorocentrum cordatum</name>
    <dbReference type="NCBI Taxonomy" id="2364126"/>
    <lineage>
        <taxon>Eukaryota</taxon>
        <taxon>Sar</taxon>
        <taxon>Alveolata</taxon>
        <taxon>Dinophyceae</taxon>
        <taxon>Prorocentrales</taxon>
        <taxon>Prorocentraceae</taxon>
        <taxon>Prorocentrum</taxon>
    </lineage>
</organism>
<reference evidence="3" key="1">
    <citation type="submission" date="2023-10" db="EMBL/GenBank/DDBJ databases">
        <authorList>
            <person name="Chen Y."/>
            <person name="Shah S."/>
            <person name="Dougan E. K."/>
            <person name="Thang M."/>
            <person name="Chan C."/>
        </authorList>
    </citation>
    <scope>NUCLEOTIDE SEQUENCE [LARGE SCALE GENOMIC DNA]</scope>
</reference>
<proteinExistence type="predicted"/>
<feature type="non-terminal residue" evidence="3">
    <location>
        <position position="1"/>
    </location>
</feature>
<name>A0ABN9PN63_9DINO</name>
<sequence length="174" mass="18090">PGGCRIFGLLLLNGCCSCSDCERELPPSLGFVLLDFKLVNSAVTRALPFDPEASGGRAAGAGRGGSAVGGRPPGRTGRRCSCPCWPARRTGCSRSAGWCGSSCRTRWPRRLRASRRARCCAPLARSWWPRPGSSSPRSRGRARWGAPAARCGGAAACGPTAAPGTKEPPAPSLP</sequence>
<dbReference type="EMBL" id="CAUYUJ010000659">
    <property type="protein sequence ID" value="CAK0791795.1"/>
    <property type="molecule type" value="Genomic_DNA"/>
</dbReference>
<accession>A0ABN9PN63</accession>